<evidence type="ECO:0000313" key="1">
    <source>
        <dbReference type="EMBL" id="AZB24563.1"/>
    </source>
</evidence>
<gene>
    <name evidence="1" type="ORF">EG339_08050</name>
</gene>
<keyword evidence="2" id="KW-1185">Reference proteome</keyword>
<name>A0A3G6T9N9_9FLAO</name>
<dbReference type="Proteomes" id="UP000271193">
    <property type="component" value="Chromosome"/>
</dbReference>
<protein>
    <submittedName>
        <fullName evidence="1">Uncharacterized protein</fullName>
    </submittedName>
</protein>
<sequence length="65" mass="6988">MEVQIISSKKSGKQKKKIGQGKNNLLKKAGLYFLWANTVTTGPDSAAAILIPLTAVSFPYNTSGY</sequence>
<dbReference type="EMBL" id="CP033932">
    <property type="protein sequence ID" value="AZB24563.1"/>
    <property type="molecule type" value="Genomic_DNA"/>
</dbReference>
<dbReference type="AlphaFoldDB" id="A0A3G6T9N9"/>
<organism evidence="1 2">
    <name type="scientific">Chryseobacterium bernardetii</name>
    <dbReference type="NCBI Taxonomy" id="1241978"/>
    <lineage>
        <taxon>Bacteria</taxon>
        <taxon>Pseudomonadati</taxon>
        <taxon>Bacteroidota</taxon>
        <taxon>Flavobacteriia</taxon>
        <taxon>Flavobacteriales</taxon>
        <taxon>Weeksellaceae</taxon>
        <taxon>Chryseobacterium group</taxon>
        <taxon>Chryseobacterium</taxon>
    </lineage>
</organism>
<reference evidence="2" key="1">
    <citation type="submission" date="2018-11" db="EMBL/GenBank/DDBJ databases">
        <title>Proposal to divide the Flavobacteriaceae and reorganize its genera based on Amino Acid Identity values calculated from whole genome sequences.</title>
        <authorList>
            <person name="Nicholson A.C."/>
            <person name="Gulvik C.A."/>
            <person name="Whitney A.M."/>
            <person name="Humrighouse B.W."/>
            <person name="Bell M."/>
            <person name="Holmes B."/>
            <person name="Steigerwalt A.G."/>
            <person name="Villarma A."/>
            <person name="Sheth M."/>
            <person name="Batra D."/>
            <person name="Pryor J."/>
            <person name="Bernardet J.-F."/>
            <person name="Hugo C."/>
            <person name="Kampfer P."/>
            <person name="Newman J."/>
            <person name="McQuiston J.R."/>
        </authorList>
    </citation>
    <scope>NUCLEOTIDE SEQUENCE [LARGE SCALE GENOMIC DNA]</scope>
    <source>
        <strain evidence="2">G0229</strain>
    </source>
</reference>
<evidence type="ECO:0000313" key="2">
    <source>
        <dbReference type="Proteomes" id="UP000271193"/>
    </source>
</evidence>
<accession>A0A3G6T9N9</accession>
<proteinExistence type="predicted"/>
<dbReference type="KEGG" id="cben:EG339_08050"/>